<feature type="region of interest" description="Disordered" evidence="1">
    <location>
        <begin position="39"/>
        <end position="58"/>
    </location>
</feature>
<evidence type="ECO:0000259" key="2">
    <source>
        <dbReference type="Pfam" id="PF13843"/>
    </source>
</evidence>
<evidence type="ECO:0000256" key="1">
    <source>
        <dbReference type="SAM" id="MobiDB-lite"/>
    </source>
</evidence>
<keyword evidence="4" id="KW-1185">Reference proteome</keyword>
<name>A0AAE1HGD3_9NEOP</name>
<feature type="compositionally biased region" description="Basic residues" evidence="1">
    <location>
        <begin position="529"/>
        <end position="543"/>
    </location>
</feature>
<dbReference type="EMBL" id="JAHWGI010001022">
    <property type="protein sequence ID" value="KAK3920787.1"/>
    <property type="molecule type" value="Genomic_DNA"/>
</dbReference>
<feature type="compositionally biased region" description="Acidic residues" evidence="1">
    <location>
        <begin position="48"/>
        <end position="57"/>
    </location>
</feature>
<feature type="compositionally biased region" description="Acidic residues" evidence="1">
    <location>
        <begin position="218"/>
        <end position="227"/>
    </location>
</feature>
<feature type="compositionally biased region" description="Acidic residues" evidence="1">
    <location>
        <begin position="650"/>
        <end position="659"/>
    </location>
</feature>
<dbReference type="CDD" id="cd19757">
    <property type="entry name" value="Bbox1"/>
    <property type="match status" value="1"/>
</dbReference>
<proteinExistence type="predicted"/>
<feature type="region of interest" description="Disordered" evidence="1">
    <location>
        <begin position="134"/>
        <end position="257"/>
    </location>
</feature>
<feature type="region of interest" description="Disordered" evidence="1">
    <location>
        <begin position="521"/>
        <end position="543"/>
    </location>
</feature>
<feature type="region of interest" description="Disordered" evidence="1">
    <location>
        <begin position="560"/>
        <end position="612"/>
    </location>
</feature>
<evidence type="ECO:0000313" key="3">
    <source>
        <dbReference type="EMBL" id="KAK3920787.1"/>
    </source>
</evidence>
<feature type="compositionally biased region" description="Basic and acidic residues" evidence="1">
    <location>
        <begin position="479"/>
        <end position="488"/>
    </location>
</feature>
<feature type="compositionally biased region" description="Polar residues" evidence="1">
    <location>
        <begin position="560"/>
        <end position="580"/>
    </location>
</feature>
<dbReference type="Proteomes" id="UP001219518">
    <property type="component" value="Unassembled WGS sequence"/>
</dbReference>
<accession>A0AAE1HGD3</accession>
<feature type="compositionally biased region" description="Polar residues" evidence="1">
    <location>
        <begin position="206"/>
        <end position="217"/>
    </location>
</feature>
<comment type="caution">
    <text evidence="3">The sequence shown here is derived from an EMBL/GenBank/DDBJ whole genome shotgun (WGS) entry which is preliminary data.</text>
</comment>
<gene>
    <name evidence="3" type="ORF">KUF71_010024</name>
</gene>
<dbReference type="InterPro" id="IPR029526">
    <property type="entry name" value="PGBD"/>
</dbReference>
<protein>
    <submittedName>
        <fullName evidence="3">PiggyBac transposable element-derived protein 3</fullName>
    </submittedName>
</protein>
<dbReference type="Pfam" id="PF13843">
    <property type="entry name" value="DDE_Tnp_1_7"/>
    <property type="match status" value="1"/>
</dbReference>
<reference evidence="3" key="2">
    <citation type="journal article" date="2023" name="BMC Genomics">
        <title>Pest status, molecular evolution, and epigenetic factors derived from the genome assembly of Frankliniella fusca, a thysanopteran phytovirus vector.</title>
        <authorList>
            <person name="Catto M.A."/>
            <person name="Labadie P.E."/>
            <person name="Jacobson A.L."/>
            <person name="Kennedy G.G."/>
            <person name="Srinivasan R."/>
            <person name="Hunt B.G."/>
        </authorList>
    </citation>
    <scope>NUCLEOTIDE SEQUENCE</scope>
    <source>
        <strain evidence="3">PL_HMW_Pooled</strain>
    </source>
</reference>
<evidence type="ECO:0000313" key="4">
    <source>
        <dbReference type="Proteomes" id="UP001219518"/>
    </source>
</evidence>
<feature type="region of interest" description="Disordered" evidence="1">
    <location>
        <begin position="650"/>
        <end position="689"/>
    </location>
</feature>
<dbReference type="PANTHER" id="PTHR47272">
    <property type="entry name" value="DDE_TNP_1_7 DOMAIN-CONTAINING PROTEIN"/>
    <property type="match status" value="1"/>
</dbReference>
<sequence length="1199" mass="134528">MKCVRPRMFYKETDDTFVYVSDSDEETYYKKHFPKSDIVIPPSPQNEDLPETTEGDDSTFCQTSTARRALFLEENSSLFSLPDCDKIDQSCTRTSPIKRLSAEKLEIEQISSKKTKLSTEIFASPLKENNSTCTELGLLKSKPKSSRTSKENKQEPPIANTPVKSIQKKISAAGKTAQHTCKGGNVKSTPRGKLTKEKQEVPSKIGKTSQASFCQEENGNDDDDDDVPILTLIRRERQPDNSNTKCNETSNSDDDDEPIINLIQQEKRKLNCSYDEKCNRILATICKDNEKSNLLNSLQNAEVSSGMSCAMSSKNEATIKNPLRPTLGISKNSTVQGLSKTKFFSSVESENKIGSGMAPTVLHQKVQSTPVMKRPNKNVNTKPPPAVKLSKTLGIPKAQTVSVKTLSHAMLPVVESESKEISSEKPTIVLPSEVSPNEDDVRRINLIPKKSADVSCIGLSKVDFQPETEVRDPIPSLDQEQHADKFDDNNNLEISKTHPVQDEATNTFSDKVLPVKKVVADKVPNKSNANHHKKSNHPSKKIKSTADILSAAVNANNVETPISVSGSCDNTKKTPSTSVGSNNSSALNLSSETPPSTSSAAMTSTRSSQRRCPRVDYFQVENSDSDHAFSSDSEDDFDITRCTALFDPMESEISGESDTDITPIKPAPKKLPREKKLSQNPKKNQAAADTPAANMCFNWKPGDIETQERPCPEMDVPDEVLQPIDYFCYFWDDDLFQRLADQTNLYSTQRDGSSLNVTKQEMKIFFGIWLYMGICRLPQYEDYWNSHTRVPQVADLMPLKRYEKIRSRLHIADNNLPHDGDRLAKVRPLLNHIRGKCNALEQKENKFSIDESMVLYKGKKASNIKQYMPKKPHKWGFKFFLLCGVSGIVYDFIPYLGEDTFQGIDFTEEQKKMGKGAQTVIALCKQISHPRLSVVCFDNYFTSIPLLKNLQDDIGLLSIGTVKSNRTSHCPLLDDKALSKIGRGAVDSKVLDDKIVCVKWVDSKVVTLASTYTGVGDQTSVMRWNKNGREEVSRPDIVKQYNSMMGGVDKFDMLTEIYRTMTRSKRWYIPLVGYMISMALVNSWLMYERDCLALQEKGATSSKKFRLDVFNALVASETRRGRPPANEPKAKKLIISPVAPRPVDAERRDNTDHWPGFGEKRQRCRNCQEGFSEVICLKCNMCLCFRKSKNCFVQFHRLP</sequence>
<feature type="compositionally biased region" description="Low complexity" evidence="1">
    <location>
        <begin position="581"/>
        <end position="607"/>
    </location>
</feature>
<dbReference type="PANTHER" id="PTHR47272:SF1">
    <property type="entry name" value="PIGGYBAC TRANSPOSABLE ELEMENT-DERIVED PROTEIN 3-LIKE"/>
    <property type="match status" value="1"/>
</dbReference>
<feature type="region of interest" description="Disordered" evidence="1">
    <location>
        <begin position="467"/>
        <end position="492"/>
    </location>
</feature>
<organism evidence="3 4">
    <name type="scientific">Frankliniella fusca</name>
    <dbReference type="NCBI Taxonomy" id="407009"/>
    <lineage>
        <taxon>Eukaryota</taxon>
        <taxon>Metazoa</taxon>
        <taxon>Ecdysozoa</taxon>
        <taxon>Arthropoda</taxon>
        <taxon>Hexapoda</taxon>
        <taxon>Insecta</taxon>
        <taxon>Pterygota</taxon>
        <taxon>Neoptera</taxon>
        <taxon>Paraneoptera</taxon>
        <taxon>Thysanoptera</taxon>
        <taxon>Terebrantia</taxon>
        <taxon>Thripoidea</taxon>
        <taxon>Thripidae</taxon>
        <taxon>Frankliniella</taxon>
    </lineage>
</organism>
<feature type="domain" description="PiggyBac transposable element-derived protein" evidence="2">
    <location>
        <begin position="723"/>
        <end position="1084"/>
    </location>
</feature>
<reference evidence="3" key="1">
    <citation type="submission" date="2021-07" db="EMBL/GenBank/DDBJ databases">
        <authorList>
            <person name="Catto M.A."/>
            <person name="Jacobson A."/>
            <person name="Kennedy G."/>
            <person name="Labadie P."/>
            <person name="Hunt B.G."/>
            <person name="Srinivasan R."/>
        </authorList>
    </citation>
    <scope>NUCLEOTIDE SEQUENCE</scope>
    <source>
        <strain evidence="3">PL_HMW_Pooled</strain>
        <tissue evidence="3">Head</tissue>
    </source>
</reference>
<feature type="compositionally biased region" description="Polar residues" evidence="1">
    <location>
        <begin position="240"/>
        <end position="250"/>
    </location>
</feature>
<dbReference type="AlphaFoldDB" id="A0AAE1HGD3"/>